<evidence type="ECO:0000256" key="1">
    <source>
        <dbReference type="ARBA" id="ARBA00022679"/>
    </source>
</evidence>
<dbReference type="GO" id="GO:0009103">
    <property type="term" value="P:lipopolysaccharide biosynthetic process"/>
    <property type="evidence" value="ECO:0007669"/>
    <property type="project" value="TreeGrafter"/>
</dbReference>
<dbReference type="SUPFAM" id="SSF53756">
    <property type="entry name" value="UDP-Glycosyltransferase/glycogen phosphorylase"/>
    <property type="match status" value="1"/>
</dbReference>
<name>A0A1I3TG14_9SPHI</name>
<dbReference type="Gene3D" id="3.40.50.2000">
    <property type="entry name" value="Glycogen Phosphorylase B"/>
    <property type="match status" value="1"/>
</dbReference>
<dbReference type="EMBL" id="FOQO01000012">
    <property type="protein sequence ID" value="SFJ68596.1"/>
    <property type="molecule type" value="Genomic_DNA"/>
</dbReference>
<reference evidence="3 4" key="1">
    <citation type="submission" date="2016-10" db="EMBL/GenBank/DDBJ databases">
        <authorList>
            <person name="de Groot N.N."/>
        </authorList>
    </citation>
    <scope>NUCLEOTIDE SEQUENCE [LARGE SCALE GENOMIC DNA]</scope>
    <source>
        <strain evidence="3 4">RK1</strain>
    </source>
</reference>
<dbReference type="Pfam" id="PF00534">
    <property type="entry name" value="Glycos_transf_1"/>
    <property type="match status" value="1"/>
</dbReference>
<dbReference type="Proteomes" id="UP000198670">
    <property type="component" value="Unassembled WGS sequence"/>
</dbReference>
<dbReference type="PANTHER" id="PTHR46401:SF2">
    <property type="entry name" value="GLYCOSYLTRANSFERASE WBBK-RELATED"/>
    <property type="match status" value="1"/>
</dbReference>
<dbReference type="STRING" id="1477437.SAMN05444682_112120"/>
<dbReference type="GO" id="GO:0016757">
    <property type="term" value="F:glycosyltransferase activity"/>
    <property type="evidence" value="ECO:0007669"/>
    <property type="project" value="InterPro"/>
</dbReference>
<proteinExistence type="predicted"/>
<keyword evidence="4" id="KW-1185">Reference proteome</keyword>
<evidence type="ECO:0000313" key="4">
    <source>
        <dbReference type="Proteomes" id="UP000198670"/>
    </source>
</evidence>
<keyword evidence="1 3" id="KW-0808">Transferase</keyword>
<dbReference type="InterPro" id="IPR001296">
    <property type="entry name" value="Glyco_trans_1"/>
</dbReference>
<sequence length="360" mass="41368">MNILLLPRNIASIPAITCGELNKHIDIQAKNVIQRRNIYTSTDAHAVFLPWNVSRKNPFNWLYTRVKSYYTLKKLIKWADVVHYCWGPYFPSGKDIKIAHKMKKAIFVEWLGSDIRNPNFLSSINPYYGSAFNNPYEYRKSEEASKAVQKMFARYNAIPFQAPEMSLYIDRKLFPRSYTLFQRVDLEDFEPVYPSLAQTRPLIVHAPSSYATKGTNFIIEVIDELKKAFSFEFKLIHNVKREEALKLVAQADVFLDQIILGGYGMAATEAMAMGKPVLAYIMPEVYKMGLSSDCPIVSTNPDNLKSNLIKLITEAQTRHQLGIRGRQFVEEYHASSKIGPYLIEIYRTELKKLGNAHFSD</sequence>
<protein>
    <submittedName>
        <fullName evidence="3">Glycosyltransferase involved in cell wall bisynthesis</fullName>
    </submittedName>
</protein>
<gene>
    <name evidence="3" type="ORF">SAMN05444682_112120</name>
</gene>
<organism evidence="3 4">
    <name type="scientific">Parapedobacter indicus</name>
    <dbReference type="NCBI Taxonomy" id="1477437"/>
    <lineage>
        <taxon>Bacteria</taxon>
        <taxon>Pseudomonadati</taxon>
        <taxon>Bacteroidota</taxon>
        <taxon>Sphingobacteriia</taxon>
        <taxon>Sphingobacteriales</taxon>
        <taxon>Sphingobacteriaceae</taxon>
        <taxon>Parapedobacter</taxon>
    </lineage>
</organism>
<dbReference type="PANTHER" id="PTHR46401">
    <property type="entry name" value="GLYCOSYLTRANSFERASE WBBK-RELATED"/>
    <property type="match status" value="1"/>
</dbReference>
<feature type="domain" description="Glycosyl transferase family 1" evidence="2">
    <location>
        <begin position="234"/>
        <end position="327"/>
    </location>
</feature>
<dbReference type="OrthoDB" id="6638088at2"/>
<dbReference type="RefSeq" id="WP_090630764.1">
    <property type="nucleotide sequence ID" value="NZ_FOQO01000012.1"/>
</dbReference>
<accession>A0A1I3TG14</accession>
<evidence type="ECO:0000313" key="3">
    <source>
        <dbReference type="EMBL" id="SFJ68596.1"/>
    </source>
</evidence>
<dbReference type="AlphaFoldDB" id="A0A1I3TG14"/>
<evidence type="ECO:0000259" key="2">
    <source>
        <dbReference type="Pfam" id="PF00534"/>
    </source>
</evidence>